<sequence>MVRPRTRRTLFAGGVLTGLMAQQLVLFAVPLILFQDTKEVSTLGIAYALEWLPNLVAFPLAGLLADRDGGVRLFRRANLARAGALGLVAVLCLVTPSWSTAVLMANGALLSILMAPVHMAVEKVVPQVAEGEDLARTQSVVQNMELLSMALGPGLAMVSVLVLGKVWLLVLAAAMFALAGACWLPLPHRGPEKGEASEGSAREAVFELRLGWRLLTGNRPVLLLACFNFSINLVVSTVLAANAAVITGVFKAPDSSFALLNMCVGVMGLVNLLITPLLLRRFEVGMLGVIGFTVVCGALLLLGLASSFAVYAVAFVVMLVGDAYFNVFNRTQRVKVIPREHLGKVMGSFFIINDLSFPIGGILIATVVGTAGPQGLVVVLTVLLVIFGAVFLPLTIRGFERALAEIRGREGAVSEPHEQGGYESREEAGSEPREEAGSEPREEAREERPERIRQEPRTETRTDILEPQESLESLTERGSS</sequence>
<feature type="transmembrane region" description="Helical" evidence="8">
    <location>
        <begin position="146"/>
        <end position="163"/>
    </location>
</feature>
<comment type="caution">
    <text evidence="9">The sequence shown here is derived from an EMBL/GenBank/DDBJ whole genome shotgun (WGS) entry which is preliminary data.</text>
</comment>
<evidence type="ECO:0000256" key="1">
    <source>
        <dbReference type="ARBA" id="ARBA00004429"/>
    </source>
</evidence>
<feature type="transmembrane region" description="Helical" evidence="8">
    <location>
        <begin position="258"/>
        <end position="279"/>
    </location>
</feature>
<feature type="transmembrane region" description="Helical" evidence="8">
    <location>
        <begin position="375"/>
        <end position="399"/>
    </location>
</feature>
<dbReference type="PANTHER" id="PTHR23513">
    <property type="entry name" value="INTEGRAL MEMBRANE EFFLUX PROTEIN-RELATED"/>
    <property type="match status" value="1"/>
</dbReference>
<comment type="subcellular location">
    <subcellularLocation>
        <location evidence="1">Cell inner membrane</location>
        <topology evidence="1">Multi-pass membrane protein</topology>
    </subcellularLocation>
</comment>
<feature type="region of interest" description="Disordered" evidence="7">
    <location>
        <begin position="410"/>
        <end position="480"/>
    </location>
</feature>
<proteinExistence type="predicted"/>
<keyword evidence="10" id="KW-1185">Reference proteome</keyword>
<keyword evidence="5 8" id="KW-1133">Transmembrane helix</keyword>
<dbReference type="Gene3D" id="1.20.1250.20">
    <property type="entry name" value="MFS general substrate transporter like domains"/>
    <property type="match status" value="1"/>
</dbReference>
<feature type="compositionally biased region" description="Basic and acidic residues" evidence="7">
    <location>
        <begin position="410"/>
        <end position="464"/>
    </location>
</feature>
<gene>
    <name evidence="9" type="ORF">ACFPFX_03340</name>
</gene>
<feature type="transmembrane region" description="Helical" evidence="8">
    <location>
        <begin position="45"/>
        <end position="65"/>
    </location>
</feature>
<feature type="transmembrane region" description="Helical" evidence="8">
    <location>
        <begin position="77"/>
        <end position="98"/>
    </location>
</feature>
<organism evidence="9 10">
    <name type="scientific">Streptomyces mauvecolor</name>
    <dbReference type="NCBI Taxonomy" id="58345"/>
    <lineage>
        <taxon>Bacteria</taxon>
        <taxon>Bacillati</taxon>
        <taxon>Actinomycetota</taxon>
        <taxon>Actinomycetes</taxon>
        <taxon>Kitasatosporales</taxon>
        <taxon>Streptomycetaceae</taxon>
        <taxon>Streptomyces</taxon>
    </lineage>
</organism>
<feature type="transmembrane region" description="Helical" evidence="8">
    <location>
        <begin position="221"/>
        <end position="246"/>
    </location>
</feature>
<evidence type="ECO:0000313" key="9">
    <source>
        <dbReference type="EMBL" id="MFC4955325.1"/>
    </source>
</evidence>
<name>A0ABV9UFT9_9ACTN</name>
<evidence type="ECO:0000256" key="6">
    <source>
        <dbReference type="ARBA" id="ARBA00023136"/>
    </source>
</evidence>
<dbReference type="SUPFAM" id="SSF103473">
    <property type="entry name" value="MFS general substrate transporter"/>
    <property type="match status" value="1"/>
</dbReference>
<dbReference type="EMBL" id="JBHSIZ010000003">
    <property type="protein sequence ID" value="MFC4955325.1"/>
    <property type="molecule type" value="Genomic_DNA"/>
</dbReference>
<reference evidence="10" key="1">
    <citation type="journal article" date="2019" name="Int. J. Syst. Evol. Microbiol.">
        <title>The Global Catalogue of Microorganisms (GCM) 10K type strain sequencing project: providing services to taxonomists for standard genome sequencing and annotation.</title>
        <authorList>
            <consortium name="The Broad Institute Genomics Platform"/>
            <consortium name="The Broad Institute Genome Sequencing Center for Infectious Disease"/>
            <person name="Wu L."/>
            <person name="Ma J."/>
        </authorList>
    </citation>
    <scope>NUCLEOTIDE SEQUENCE [LARGE SCALE GENOMIC DNA]</scope>
    <source>
        <strain evidence="10">CCM 7224</strain>
    </source>
</reference>
<dbReference type="PANTHER" id="PTHR23513:SF9">
    <property type="entry name" value="ENTEROBACTIN EXPORTER ENTS"/>
    <property type="match status" value="1"/>
</dbReference>
<evidence type="ECO:0000256" key="2">
    <source>
        <dbReference type="ARBA" id="ARBA00022448"/>
    </source>
</evidence>
<evidence type="ECO:0000256" key="8">
    <source>
        <dbReference type="SAM" id="Phobius"/>
    </source>
</evidence>
<feature type="transmembrane region" description="Helical" evidence="8">
    <location>
        <begin position="308"/>
        <end position="328"/>
    </location>
</feature>
<feature type="compositionally biased region" description="Polar residues" evidence="7">
    <location>
        <begin position="470"/>
        <end position="480"/>
    </location>
</feature>
<dbReference type="InterPro" id="IPR011701">
    <property type="entry name" value="MFS"/>
</dbReference>
<keyword evidence="3" id="KW-1003">Cell membrane</keyword>
<protein>
    <submittedName>
        <fullName evidence="9">MFS transporter</fullName>
    </submittedName>
</protein>
<feature type="transmembrane region" description="Helical" evidence="8">
    <location>
        <begin position="284"/>
        <end position="302"/>
    </location>
</feature>
<keyword evidence="6 8" id="KW-0472">Membrane</keyword>
<dbReference type="RefSeq" id="WP_344370861.1">
    <property type="nucleotide sequence ID" value="NZ_BAAASQ010000002.1"/>
</dbReference>
<evidence type="ECO:0000256" key="4">
    <source>
        <dbReference type="ARBA" id="ARBA00022692"/>
    </source>
</evidence>
<evidence type="ECO:0000256" key="3">
    <source>
        <dbReference type="ARBA" id="ARBA00022475"/>
    </source>
</evidence>
<evidence type="ECO:0000313" key="10">
    <source>
        <dbReference type="Proteomes" id="UP001595834"/>
    </source>
</evidence>
<keyword evidence="4 8" id="KW-0812">Transmembrane</keyword>
<evidence type="ECO:0000256" key="5">
    <source>
        <dbReference type="ARBA" id="ARBA00022989"/>
    </source>
</evidence>
<feature type="transmembrane region" description="Helical" evidence="8">
    <location>
        <begin position="349"/>
        <end position="369"/>
    </location>
</feature>
<keyword evidence="2" id="KW-0813">Transport</keyword>
<dbReference type="Proteomes" id="UP001595834">
    <property type="component" value="Unassembled WGS sequence"/>
</dbReference>
<feature type="transmembrane region" description="Helical" evidence="8">
    <location>
        <begin position="12"/>
        <end position="33"/>
    </location>
</feature>
<evidence type="ECO:0000256" key="7">
    <source>
        <dbReference type="SAM" id="MobiDB-lite"/>
    </source>
</evidence>
<dbReference type="InterPro" id="IPR036259">
    <property type="entry name" value="MFS_trans_sf"/>
</dbReference>
<dbReference type="Pfam" id="PF07690">
    <property type="entry name" value="MFS_1"/>
    <property type="match status" value="1"/>
</dbReference>
<accession>A0ABV9UFT9</accession>